<evidence type="ECO:0000259" key="1">
    <source>
        <dbReference type="Pfam" id="PF09588"/>
    </source>
</evidence>
<dbReference type="InterPro" id="IPR019080">
    <property type="entry name" value="YqaJ_viral_recombinase"/>
</dbReference>
<evidence type="ECO:0000313" key="3">
    <source>
        <dbReference type="RefSeq" id="XP_014506930.1"/>
    </source>
</evidence>
<protein>
    <submittedName>
        <fullName evidence="3">Uncharacterized protein LOC106766715</fullName>
    </submittedName>
</protein>
<proteinExistence type="predicted"/>
<dbReference type="InterPro" id="IPR011604">
    <property type="entry name" value="PDDEXK-like_dom_sf"/>
</dbReference>
<accession>A0A1S3ULR2</accession>
<dbReference type="Pfam" id="PF09588">
    <property type="entry name" value="YqaJ"/>
    <property type="match status" value="1"/>
</dbReference>
<name>A0A1S3ULR2_VIGRR</name>
<dbReference type="STRING" id="3916.A0A1S3ULR2"/>
<sequence>MEMTMSATTCYSMIRFSGVLRTTFVSPYPNRKCAKRVVRIFSTCASPFTSTVDPIIVHSSQFQVLASNLSAASVPQRSEEWFALRKDKLTTSTFSTALGFWKGGRRGELWHEKVFASEAQIMEVSKNSAMEWGTLNEAVAIEQYKKITGNEVSSMGFVVHSKQSYDWLGASPDGVLRGSPEVGLLEVKCPYNKGKPEAGLPWSSMPFYYMPQVQGQMEIMDCEWVDLYCWMPNGSTIFRVLRQREYWNLIHEILREFWWENVVPAREVLLLGREEEVKSYKPASTHKKTGLAIAKSIKLASETKLLCRELAGHIEFFS</sequence>
<reference evidence="2" key="1">
    <citation type="journal article" date="2014" name="Nat. Commun.">
        <title>Genome sequence of mungbean and insights into evolution within Vigna species.</title>
        <authorList>
            <person name="Kang Y.J."/>
            <person name="Kim S.K."/>
            <person name="Kim M.Y."/>
            <person name="Lestari P."/>
            <person name="Kim K.H."/>
            <person name="Ha B.K."/>
            <person name="Jun T.H."/>
            <person name="Hwang W.J."/>
            <person name="Lee T."/>
            <person name="Lee J."/>
            <person name="Shim S."/>
            <person name="Yoon M.Y."/>
            <person name="Jang Y.E."/>
            <person name="Han K.S."/>
            <person name="Taeprayoon P."/>
            <person name="Yoon N."/>
            <person name="Somta P."/>
            <person name="Tanya P."/>
            <person name="Kim K.S."/>
            <person name="Gwag J.G."/>
            <person name="Moon J.K."/>
            <person name="Lee Y.H."/>
            <person name="Park B.S."/>
            <person name="Bombarely A."/>
            <person name="Doyle J.J."/>
            <person name="Jackson S.A."/>
            <person name="Schafleitner R."/>
            <person name="Srinives P."/>
            <person name="Varshney R.K."/>
            <person name="Lee S.H."/>
        </authorList>
    </citation>
    <scope>NUCLEOTIDE SEQUENCE [LARGE SCALE GENOMIC DNA]</scope>
    <source>
        <strain evidence="2">cv. VC1973A</strain>
    </source>
</reference>
<feature type="domain" description="YqaJ viral recombinase" evidence="1">
    <location>
        <begin position="80"/>
        <end position="222"/>
    </location>
</feature>
<organism evidence="2 3">
    <name type="scientific">Vigna radiata var. radiata</name>
    <name type="common">Mung bean</name>
    <name type="synonym">Phaseolus aureus</name>
    <dbReference type="NCBI Taxonomy" id="3916"/>
    <lineage>
        <taxon>Eukaryota</taxon>
        <taxon>Viridiplantae</taxon>
        <taxon>Streptophyta</taxon>
        <taxon>Embryophyta</taxon>
        <taxon>Tracheophyta</taxon>
        <taxon>Spermatophyta</taxon>
        <taxon>Magnoliopsida</taxon>
        <taxon>eudicotyledons</taxon>
        <taxon>Gunneridae</taxon>
        <taxon>Pentapetalae</taxon>
        <taxon>rosids</taxon>
        <taxon>fabids</taxon>
        <taxon>Fabales</taxon>
        <taxon>Fabaceae</taxon>
        <taxon>Papilionoideae</taxon>
        <taxon>50 kb inversion clade</taxon>
        <taxon>NPAAA clade</taxon>
        <taxon>indigoferoid/millettioid clade</taxon>
        <taxon>Phaseoleae</taxon>
        <taxon>Vigna</taxon>
    </lineage>
</organism>
<dbReference type="PANTHER" id="PTHR46609:SF6">
    <property type="entry name" value="EXONUCLEASE, PHAGE-TYPE_RECB, C-TERMINAL DOMAIN-CONTAINING PROTEIN-RELATED"/>
    <property type="match status" value="1"/>
</dbReference>
<reference evidence="3" key="2">
    <citation type="submission" date="2025-08" db="UniProtKB">
        <authorList>
            <consortium name="RefSeq"/>
        </authorList>
    </citation>
    <scope>IDENTIFICATION</scope>
    <source>
        <tissue evidence="3">Leaf</tissue>
    </source>
</reference>
<dbReference type="InterPro" id="IPR017482">
    <property type="entry name" value="Lambda-type_endonuclease"/>
</dbReference>
<dbReference type="Gene3D" id="3.90.320.10">
    <property type="match status" value="1"/>
</dbReference>
<dbReference type="GO" id="GO:0006281">
    <property type="term" value="P:DNA repair"/>
    <property type="evidence" value="ECO:0007669"/>
    <property type="project" value="UniProtKB-ARBA"/>
</dbReference>
<gene>
    <name evidence="3" type="primary">LOC106766715</name>
</gene>
<dbReference type="AlphaFoldDB" id="A0A1S3ULR2"/>
<dbReference type="OrthoDB" id="421276at2759"/>
<evidence type="ECO:0000313" key="2">
    <source>
        <dbReference type="Proteomes" id="UP000087766"/>
    </source>
</evidence>
<dbReference type="SUPFAM" id="SSF52980">
    <property type="entry name" value="Restriction endonuclease-like"/>
    <property type="match status" value="1"/>
</dbReference>
<dbReference type="NCBIfam" id="TIGR03033">
    <property type="entry name" value="phage_rel_nuc"/>
    <property type="match status" value="1"/>
</dbReference>
<dbReference type="RefSeq" id="XP_014506930.1">
    <property type="nucleotide sequence ID" value="XM_014651444.2"/>
</dbReference>
<dbReference type="PANTHER" id="PTHR46609">
    <property type="entry name" value="EXONUCLEASE, PHAGE-TYPE/RECB, C-TERMINAL DOMAIN-CONTAINING PROTEIN"/>
    <property type="match status" value="1"/>
</dbReference>
<dbReference type="KEGG" id="vra:106766715"/>
<dbReference type="InterPro" id="IPR011335">
    <property type="entry name" value="Restrct_endonuc-II-like"/>
</dbReference>
<dbReference type="GeneID" id="106766715"/>
<dbReference type="InterPro" id="IPR051703">
    <property type="entry name" value="NF-kappa-B_Signaling_Reg"/>
</dbReference>
<dbReference type="CDD" id="cd22343">
    <property type="entry name" value="PDDEXK_lambda_exonuclease-like"/>
    <property type="match status" value="1"/>
</dbReference>
<dbReference type="Proteomes" id="UP000087766">
    <property type="component" value="Chromosome 7"/>
</dbReference>
<keyword evidence="2" id="KW-1185">Reference proteome</keyword>